<evidence type="ECO:0000313" key="2">
    <source>
        <dbReference type="Proteomes" id="UP001165289"/>
    </source>
</evidence>
<dbReference type="Gene3D" id="3.40.50.300">
    <property type="entry name" value="P-loop containing nucleotide triphosphate hydrolases"/>
    <property type="match status" value="1"/>
</dbReference>
<name>A0AAV7KHT3_9METZ</name>
<dbReference type="EMBL" id="JAKMXF010000022">
    <property type="protein sequence ID" value="KAI6660966.1"/>
    <property type="molecule type" value="Genomic_DNA"/>
</dbReference>
<dbReference type="SUPFAM" id="SSF52540">
    <property type="entry name" value="P-loop containing nucleoside triphosphate hydrolases"/>
    <property type="match status" value="1"/>
</dbReference>
<comment type="caution">
    <text evidence="1">The sequence shown here is derived from an EMBL/GenBank/DDBJ whole genome shotgun (WGS) entry which is preliminary data.</text>
</comment>
<evidence type="ECO:0000313" key="1">
    <source>
        <dbReference type="EMBL" id="KAI6660966.1"/>
    </source>
</evidence>
<reference evidence="1 2" key="1">
    <citation type="journal article" date="2023" name="BMC Biol.">
        <title>The compact genome of the sponge Oopsacas minuta (Hexactinellida) is lacking key metazoan core genes.</title>
        <authorList>
            <person name="Santini S."/>
            <person name="Schenkelaars Q."/>
            <person name="Jourda C."/>
            <person name="Duchesne M."/>
            <person name="Belahbib H."/>
            <person name="Rocher C."/>
            <person name="Selva M."/>
            <person name="Riesgo A."/>
            <person name="Vervoort M."/>
            <person name="Leys S.P."/>
            <person name="Kodjabachian L."/>
            <person name="Le Bivic A."/>
            <person name="Borchiellini C."/>
            <person name="Claverie J.M."/>
            <person name="Renard E."/>
        </authorList>
    </citation>
    <scope>NUCLEOTIDE SEQUENCE [LARGE SCALE GENOMIC DNA]</scope>
    <source>
        <strain evidence="1">SPO-2</strain>
    </source>
</reference>
<dbReference type="AlphaFoldDB" id="A0AAV7KHT3"/>
<dbReference type="Pfam" id="PF08477">
    <property type="entry name" value="Roc"/>
    <property type="match status" value="1"/>
</dbReference>
<dbReference type="InterPro" id="IPR027417">
    <property type="entry name" value="P-loop_NTPase"/>
</dbReference>
<protein>
    <submittedName>
        <fullName evidence="1">Intraflagellar transport protein 22-like</fullName>
    </submittedName>
</protein>
<sequence>MSTAKLIIVGPCKSGKTYFANFLASSTTASSGEYYPTKGVRILEFSSATNLPQTGKPVDCEIELWDCSGDRTYEACWPAITNGAQGVLLLYNQDQFEAYEVESFYKDFVGKIGLKEYQCLLIANKKSSVQGRTIPSPIPNVKQIHTDLGQDPDYVRTEFNEFLGRIFSGIKNVQDQEELGIVGNTQ</sequence>
<accession>A0AAV7KHT3</accession>
<organism evidence="1 2">
    <name type="scientific">Oopsacas minuta</name>
    <dbReference type="NCBI Taxonomy" id="111878"/>
    <lineage>
        <taxon>Eukaryota</taxon>
        <taxon>Metazoa</taxon>
        <taxon>Porifera</taxon>
        <taxon>Hexactinellida</taxon>
        <taxon>Hexasterophora</taxon>
        <taxon>Lyssacinosida</taxon>
        <taxon>Leucopsacidae</taxon>
        <taxon>Oopsacas</taxon>
    </lineage>
</organism>
<gene>
    <name evidence="1" type="ORF">LOD99_13689</name>
</gene>
<keyword evidence="2" id="KW-1185">Reference proteome</keyword>
<dbReference type="CDD" id="cd00882">
    <property type="entry name" value="Ras_like_GTPase"/>
    <property type="match status" value="1"/>
</dbReference>
<proteinExistence type="predicted"/>
<dbReference type="Proteomes" id="UP001165289">
    <property type="component" value="Unassembled WGS sequence"/>
</dbReference>